<evidence type="ECO:0008006" key="5">
    <source>
        <dbReference type="Google" id="ProtNLM"/>
    </source>
</evidence>
<dbReference type="EMBL" id="FTNZ01000003">
    <property type="protein sequence ID" value="SIS34260.1"/>
    <property type="molecule type" value="Genomic_DNA"/>
</dbReference>
<evidence type="ECO:0000313" key="1">
    <source>
        <dbReference type="EMBL" id="AZB01273.1"/>
    </source>
</evidence>
<dbReference type="RefSeq" id="WP_076353343.1">
    <property type="nucleotide sequence ID" value="NZ_CP033926.1"/>
</dbReference>
<dbReference type="KEGG" id="cjt:EG359_17365"/>
<accession>A0A1N7IB54</accession>
<reference evidence="1 4" key="2">
    <citation type="submission" date="2018-11" db="EMBL/GenBank/DDBJ databases">
        <title>Proposal to divide the Flavobacteriaceae and reorganize its genera based on Amino Acid Identity values calculated from whole genome sequences.</title>
        <authorList>
            <person name="Nicholson A.C."/>
            <person name="Gulvik C.A."/>
            <person name="Whitney A.M."/>
            <person name="Humrighouse B.W."/>
            <person name="Bell M."/>
            <person name="Holmes B."/>
            <person name="Steigerwalt A.G."/>
            <person name="Villarma A."/>
            <person name="Sheth M."/>
            <person name="Batra D."/>
            <person name="Pryor J."/>
            <person name="Bernardet J.-F."/>
            <person name="Hugo C."/>
            <person name="Kampfer P."/>
            <person name="Newman J."/>
            <person name="McQuiston J.R."/>
        </authorList>
    </citation>
    <scope>NUCLEOTIDE SEQUENCE [LARGE SCALE GENOMIC DNA]</scope>
    <source>
        <strain evidence="1 4">DSM 16927</strain>
    </source>
</reference>
<sequence>MIAPQELRIGNWIYDDDGILCKIIGFQPFEHSIRCDEEEGCLILIDIYRPDSTISSGWQCDSNTVKPIDLTEEWLIKFGFTRQPWGLVIGKILFKDKNHECKELTLEVGNGFRTTVTYVHQLQNLFHSLTGEELTIKE</sequence>
<name>A0A1N7IB54_9FLAO</name>
<reference evidence="2 3" key="1">
    <citation type="submission" date="2017-01" db="EMBL/GenBank/DDBJ databases">
        <authorList>
            <person name="Mah S.A."/>
            <person name="Swanson W.J."/>
            <person name="Moy G.W."/>
            <person name="Vacquier V.D."/>
        </authorList>
    </citation>
    <scope>NUCLEOTIDE SEQUENCE [LARGE SCALE GENOMIC DNA]</scope>
    <source>
        <strain evidence="2 3">DSM 16927</strain>
    </source>
</reference>
<evidence type="ECO:0000313" key="2">
    <source>
        <dbReference type="EMBL" id="SIS34260.1"/>
    </source>
</evidence>
<dbReference type="OrthoDB" id="956134at2"/>
<dbReference type="AlphaFoldDB" id="A0A1N7IB54"/>
<protein>
    <recommendedName>
        <fullName evidence="5">Immunity protein 50</fullName>
    </recommendedName>
</protein>
<gene>
    <name evidence="1" type="ORF">EG359_17365</name>
    <name evidence="2" type="ORF">SAMN05421768_103672</name>
</gene>
<dbReference type="Proteomes" id="UP000186106">
    <property type="component" value="Unassembled WGS sequence"/>
</dbReference>
<organism evidence="2 3">
    <name type="scientific">Chryseobacterium joostei</name>
    <dbReference type="NCBI Taxonomy" id="112234"/>
    <lineage>
        <taxon>Bacteria</taxon>
        <taxon>Pseudomonadati</taxon>
        <taxon>Bacteroidota</taxon>
        <taxon>Flavobacteriia</taxon>
        <taxon>Flavobacteriales</taxon>
        <taxon>Weeksellaceae</taxon>
        <taxon>Chryseobacterium group</taxon>
        <taxon>Chryseobacterium</taxon>
    </lineage>
</organism>
<keyword evidence="4" id="KW-1185">Reference proteome</keyword>
<dbReference type="STRING" id="112234.SAMN05421768_103672"/>
<proteinExistence type="predicted"/>
<dbReference type="EMBL" id="CP033926">
    <property type="protein sequence ID" value="AZB01273.1"/>
    <property type="molecule type" value="Genomic_DNA"/>
</dbReference>
<evidence type="ECO:0000313" key="3">
    <source>
        <dbReference type="Proteomes" id="UP000186106"/>
    </source>
</evidence>
<dbReference type="Proteomes" id="UP000279541">
    <property type="component" value="Chromosome"/>
</dbReference>
<evidence type="ECO:0000313" key="4">
    <source>
        <dbReference type="Proteomes" id="UP000279541"/>
    </source>
</evidence>